<sequence>MMEVDETTAVQQISIRPNRDLLNANFDKYILSTQHIPLFKKVFDQKVQVAEPSNAQWSRHELKLFSLVNPLILDLYHSGNSISSFIFLSTDKNVLRICYNYDNLTFNECQTITLNPPLIHAEKTSENSLPVSFLFGSEKFIFVSNGNGNLFLYKSDINGLTEEWTIINGFTLKEDSYELQEGCNDTGVPFILGDIRKVNDTRFELALLSVYKQSEEQRKGGSAFANAIYWMSLEITDTCKIVHSRCYHTIGNLEFVTFSTVGDEIIILAAKEPQIVFDSNNEIKAKIVSAEEKAAPVYTWTQSHDEITVTFNLNALTAKDDIKVTFQTNHISISNKDLELLDGILFGEIVPDDCTWTIQKVNDNTVVNSVLEVTLHKKVPTAWLHLIPTDHHGQEIINGEAVDAKPLHDHVAPTSANLDQLEEVDENNDEINFLFWINEKKQSIARMANLSFHKLIFVQQFLPNKPLDICIREDVDGVVYSLENMNESKLEHYLTLDAFGYIQAGKSSRRFSTCAPNGSYSAIVDGRNHAYIYLKASTVSDTELRNTKTRKAVPTVARQHVISLASFDSEYVSNSRNPNIIFTAAREKVLFLATDWAIYACHVN</sequence>
<evidence type="ECO:0000313" key="1">
    <source>
        <dbReference type="Proteomes" id="UP000887579"/>
    </source>
</evidence>
<evidence type="ECO:0000313" key="2">
    <source>
        <dbReference type="WBParaSite" id="ES5_v2.g4752.t1"/>
    </source>
</evidence>
<dbReference type="Proteomes" id="UP000887579">
    <property type="component" value="Unplaced"/>
</dbReference>
<organism evidence="1 2">
    <name type="scientific">Panagrolaimus sp. ES5</name>
    <dbReference type="NCBI Taxonomy" id="591445"/>
    <lineage>
        <taxon>Eukaryota</taxon>
        <taxon>Metazoa</taxon>
        <taxon>Ecdysozoa</taxon>
        <taxon>Nematoda</taxon>
        <taxon>Chromadorea</taxon>
        <taxon>Rhabditida</taxon>
        <taxon>Tylenchina</taxon>
        <taxon>Panagrolaimomorpha</taxon>
        <taxon>Panagrolaimoidea</taxon>
        <taxon>Panagrolaimidae</taxon>
        <taxon>Panagrolaimus</taxon>
    </lineage>
</organism>
<dbReference type="WBParaSite" id="ES5_v2.g4752.t1">
    <property type="protein sequence ID" value="ES5_v2.g4752.t1"/>
    <property type="gene ID" value="ES5_v2.g4752"/>
</dbReference>
<accession>A0AC34GNL0</accession>
<proteinExistence type="predicted"/>
<name>A0AC34GNL0_9BILA</name>
<reference evidence="2" key="1">
    <citation type="submission" date="2022-11" db="UniProtKB">
        <authorList>
            <consortium name="WormBaseParasite"/>
        </authorList>
    </citation>
    <scope>IDENTIFICATION</scope>
</reference>
<protein>
    <submittedName>
        <fullName evidence="2">NudC domain-containing protein 1</fullName>
    </submittedName>
</protein>